<reference evidence="2" key="1">
    <citation type="journal article" date="2020" name="Stud. Mycol.">
        <title>101 Dothideomycetes genomes: a test case for predicting lifestyles and emergence of pathogens.</title>
        <authorList>
            <person name="Haridas S."/>
            <person name="Albert R."/>
            <person name="Binder M."/>
            <person name="Bloem J."/>
            <person name="Labutti K."/>
            <person name="Salamov A."/>
            <person name="Andreopoulos B."/>
            <person name="Baker S."/>
            <person name="Barry K."/>
            <person name="Bills G."/>
            <person name="Bluhm B."/>
            <person name="Cannon C."/>
            <person name="Castanera R."/>
            <person name="Culley D."/>
            <person name="Daum C."/>
            <person name="Ezra D."/>
            <person name="Gonzalez J."/>
            <person name="Henrissat B."/>
            <person name="Kuo A."/>
            <person name="Liang C."/>
            <person name="Lipzen A."/>
            <person name="Lutzoni F."/>
            <person name="Magnuson J."/>
            <person name="Mondo S."/>
            <person name="Nolan M."/>
            <person name="Ohm R."/>
            <person name="Pangilinan J."/>
            <person name="Park H.-J."/>
            <person name="Ramirez L."/>
            <person name="Alfaro M."/>
            <person name="Sun H."/>
            <person name="Tritt A."/>
            <person name="Yoshinaga Y."/>
            <person name="Zwiers L.-H."/>
            <person name="Turgeon B."/>
            <person name="Goodwin S."/>
            <person name="Spatafora J."/>
            <person name="Crous P."/>
            <person name="Grigoriev I."/>
        </authorList>
    </citation>
    <scope>NUCLEOTIDE SEQUENCE</scope>
    <source>
        <strain evidence="2">CBS 473.64</strain>
    </source>
</reference>
<gene>
    <name evidence="2" type="ORF">P280DRAFT_548973</name>
</gene>
<accession>A0A6A6S272</accession>
<dbReference type="AlphaFoldDB" id="A0A6A6S272"/>
<evidence type="ECO:0000313" key="3">
    <source>
        <dbReference type="Proteomes" id="UP000799753"/>
    </source>
</evidence>
<keyword evidence="3" id="KW-1185">Reference proteome</keyword>
<protein>
    <submittedName>
        <fullName evidence="2">Uncharacterized protein</fullName>
    </submittedName>
</protein>
<organism evidence="2 3">
    <name type="scientific">Massarina eburnea CBS 473.64</name>
    <dbReference type="NCBI Taxonomy" id="1395130"/>
    <lineage>
        <taxon>Eukaryota</taxon>
        <taxon>Fungi</taxon>
        <taxon>Dikarya</taxon>
        <taxon>Ascomycota</taxon>
        <taxon>Pezizomycotina</taxon>
        <taxon>Dothideomycetes</taxon>
        <taxon>Pleosporomycetidae</taxon>
        <taxon>Pleosporales</taxon>
        <taxon>Massarineae</taxon>
        <taxon>Massarinaceae</taxon>
        <taxon>Massarina</taxon>
    </lineage>
</organism>
<sequence length="284" mass="32271">MTEMDPRVEATTPSTNPLTSPTPFETWHAINPTPSIPTEIEDDEETNRIITRYPGLLVSYHNHQAENHPPGTVHASPTPSALSQEALISLHVAESERHVAAKAHHVAAEAWSKAHIAAAEAETRLKNQQCVRESAYAVYLKSAQAANDSNEEREQIRADADQAYLTAATKVMAQTQQLQVRKMRQQAADIELKEVETRLKNALYEKTVAEIKEMKEKRDEKEKENEMKKKKNEEKEESKKREEASALAHEARHEPVNWVKELFYELLKTLALIITMHYLLPMIP</sequence>
<evidence type="ECO:0000313" key="2">
    <source>
        <dbReference type="EMBL" id="KAF2641232.1"/>
    </source>
</evidence>
<evidence type="ECO:0000256" key="1">
    <source>
        <dbReference type="SAM" id="MobiDB-lite"/>
    </source>
</evidence>
<proteinExistence type="predicted"/>
<name>A0A6A6S272_9PLEO</name>
<dbReference type="Proteomes" id="UP000799753">
    <property type="component" value="Unassembled WGS sequence"/>
</dbReference>
<feature type="region of interest" description="Disordered" evidence="1">
    <location>
        <begin position="215"/>
        <end position="251"/>
    </location>
</feature>
<feature type="region of interest" description="Disordered" evidence="1">
    <location>
        <begin position="1"/>
        <end position="39"/>
    </location>
</feature>
<feature type="compositionally biased region" description="Low complexity" evidence="1">
    <location>
        <begin position="11"/>
        <end position="23"/>
    </location>
</feature>
<dbReference type="EMBL" id="MU006783">
    <property type="protein sequence ID" value="KAF2641232.1"/>
    <property type="molecule type" value="Genomic_DNA"/>
</dbReference>